<dbReference type="Proteomes" id="UP000001554">
    <property type="component" value="Chromosome 12"/>
</dbReference>
<accession>A0A9J7M268</accession>
<dbReference type="AlphaFoldDB" id="A0A9J7M268"/>
<dbReference type="GeneID" id="118427088"/>
<evidence type="ECO:0000313" key="2">
    <source>
        <dbReference type="Proteomes" id="UP000001554"/>
    </source>
</evidence>
<keyword evidence="2" id="KW-1185">Reference proteome</keyword>
<gene>
    <name evidence="3" type="primary">LOC118427088</name>
</gene>
<proteinExistence type="predicted"/>
<sequence>MVVLLIIVVGVLPLLSAQVTVGPVTSGQGDVDWRPCGDFPWDNGDVTVDCDYSYVEVKQWHSWSGTPPDDPVLVLRGRCTVTCPVGADVLVGPPYSDYSGWDLDDGAYYCNAGNSTWMGTEPVCLGCSKEQERAMQRVQQRALRIISRAGRRDLPDLPTLQSRREDAAVKLFRQMLDIEHPLHDLVPASRSTATGRSLRNKNTISIPPARTKRLQNSFLHTAIKLYNKTIDT</sequence>
<feature type="chain" id="PRO_5039953513" evidence="1">
    <location>
        <begin position="18"/>
        <end position="232"/>
    </location>
</feature>
<dbReference type="KEGG" id="bfo:118427088"/>
<name>A0A9J7M268_BRAFL</name>
<organism evidence="2 3">
    <name type="scientific">Branchiostoma floridae</name>
    <name type="common">Florida lancelet</name>
    <name type="synonym">Amphioxus</name>
    <dbReference type="NCBI Taxonomy" id="7739"/>
    <lineage>
        <taxon>Eukaryota</taxon>
        <taxon>Metazoa</taxon>
        <taxon>Chordata</taxon>
        <taxon>Cephalochordata</taxon>
        <taxon>Leptocardii</taxon>
        <taxon>Amphioxiformes</taxon>
        <taxon>Branchiostomatidae</taxon>
        <taxon>Branchiostoma</taxon>
    </lineage>
</organism>
<reference evidence="3" key="2">
    <citation type="submission" date="2025-08" db="UniProtKB">
        <authorList>
            <consortium name="RefSeq"/>
        </authorList>
    </citation>
    <scope>IDENTIFICATION</scope>
    <source>
        <strain evidence="3">S238N-H82</strain>
        <tissue evidence="3">Testes</tissue>
    </source>
</reference>
<protein>
    <submittedName>
        <fullName evidence="3">Uncharacterized protein LOC118427088</fullName>
    </submittedName>
</protein>
<keyword evidence="1" id="KW-0732">Signal</keyword>
<evidence type="ECO:0000256" key="1">
    <source>
        <dbReference type="SAM" id="SignalP"/>
    </source>
</evidence>
<feature type="signal peptide" evidence="1">
    <location>
        <begin position="1"/>
        <end position="17"/>
    </location>
</feature>
<dbReference type="RefSeq" id="XP_035692618.1">
    <property type="nucleotide sequence ID" value="XM_035836725.1"/>
</dbReference>
<reference evidence="2" key="1">
    <citation type="journal article" date="2020" name="Nat. Ecol. Evol.">
        <title>Deeply conserved synteny resolves early events in vertebrate evolution.</title>
        <authorList>
            <person name="Simakov O."/>
            <person name="Marletaz F."/>
            <person name="Yue J.X."/>
            <person name="O'Connell B."/>
            <person name="Jenkins J."/>
            <person name="Brandt A."/>
            <person name="Calef R."/>
            <person name="Tung C.H."/>
            <person name="Huang T.K."/>
            <person name="Schmutz J."/>
            <person name="Satoh N."/>
            <person name="Yu J.K."/>
            <person name="Putnam N.H."/>
            <person name="Green R.E."/>
            <person name="Rokhsar D.S."/>
        </authorList>
    </citation>
    <scope>NUCLEOTIDE SEQUENCE [LARGE SCALE GENOMIC DNA]</scope>
    <source>
        <strain evidence="2">S238N-H82</strain>
    </source>
</reference>
<evidence type="ECO:0000313" key="3">
    <source>
        <dbReference type="RefSeq" id="XP_035692618.1"/>
    </source>
</evidence>
<dbReference type="OrthoDB" id="10148188at2759"/>